<dbReference type="PANTHER" id="PTHR13244">
    <property type="entry name" value="ZINC FINGER MYND DOMAIN CONTAINING PROTEIN 10"/>
    <property type="match status" value="1"/>
</dbReference>
<sequence>MSAALFALSIGRFLTEQLPRLPLTVSAKLLEEYDFLMLLVALLEKKPWEHRGADGTLRRFVQGQWLRVGEADARRMDKSEAQVEVRQSARHGCAFGEEVVVGVPRDGVKVV</sequence>
<reference evidence="1" key="1">
    <citation type="submission" date="2021-01" db="EMBL/GenBank/DDBJ databases">
        <authorList>
            <person name="Corre E."/>
            <person name="Pelletier E."/>
            <person name="Niang G."/>
            <person name="Scheremetjew M."/>
            <person name="Finn R."/>
            <person name="Kale V."/>
            <person name="Holt S."/>
            <person name="Cochrane G."/>
            <person name="Meng A."/>
            <person name="Brown T."/>
            <person name="Cohen L."/>
        </authorList>
    </citation>
    <scope>NUCLEOTIDE SEQUENCE</scope>
    <source>
        <strain evidence="1">CCMP645</strain>
    </source>
</reference>
<accession>A0A7S4B2W4</accession>
<evidence type="ECO:0000313" key="1">
    <source>
        <dbReference type="EMBL" id="CAE0752086.1"/>
    </source>
</evidence>
<dbReference type="GO" id="GO:0005737">
    <property type="term" value="C:cytoplasm"/>
    <property type="evidence" value="ECO:0007669"/>
    <property type="project" value="TreeGrafter"/>
</dbReference>
<dbReference type="InterPro" id="IPR052298">
    <property type="entry name" value="ZMYND10"/>
</dbReference>
<proteinExistence type="predicted"/>
<organism evidence="1">
    <name type="scientific">Chrysotila carterae</name>
    <name type="common">Marine alga</name>
    <name type="synonym">Syracosphaera carterae</name>
    <dbReference type="NCBI Taxonomy" id="13221"/>
    <lineage>
        <taxon>Eukaryota</taxon>
        <taxon>Haptista</taxon>
        <taxon>Haptophyta</taxon>
        <taxon>Prymnesiophyceae</taxon>
        <taxon>Isochrysidales</taxon>
        <taxon>Isochrysidaceae</taxon>
        <taxon>Chrysotila</taxon>
    </lineage>
</organism>
<dbReference type="PANTHER" id="PTHR13244:SF7">
    <property type="entry name" value="ZINC FINGER MYND DOMAIN-CONTAINING PROTEIN 10"/>
    <property type="match status" value="1"/>
</dbReference>
<dbReference type="AlphaFoldDB" id="A0A7S4B2W4"/>
<dbReference type="EMBL" id="HBIZ01008087">
    <property type="protein sequence ID" value="CAE0752086.1"/>
    <property type="molecule type" value="Transcribed_RNA"/>
</dbReference>
<protein>
    <submittedName>
        <fullName evidence="1">Uncharacterized protein</fullName>
    </submittedName>
</protein>
<gene>
    <name evidence="1" type="ORF">PCAR00345_LOCUS4671</name>
</gene>
<name>A0A7S4B2W4_CHRCT</name>